<feature type="domain" description="Amidohydrolase 3" evidence="1">
    <location>
        <begin position="29"/>
        <end position="145"/>
    </location>
</feature>
<gene>
    <name evidence="2" type="ORF">C1I95_00460</name>
</gene>
<accession>A0A2W2ENW4</accession>
<dbReference type="PANTHER" id="PTHR22642">
    <property type="entry name" value="IMIDAZOLONEPROPIONASE"/>
    <property type="match status" value="1"/>
</dbReference>
<evidence type="ECO:0000259" key="1">
    <source>
        <dbReference type="Pfam" id="PF07969"/>
    </source>
</evidence>
<proteinExistence type="predicted"/>
<dbReference type="AlphaFoldDB" id="A0A2W2ENW4"/>
<dbReference type="SUPFAM" id="SSF51556">
    <property type="entry name" value="Metallo-dependent hydrolases"/>
    <property type="match status" value="1"/>
</dbReference>
<dbReference type="EMBL" id="POTY01000001">
    <property type="protein sequence ID" value="PZG24421.1"/>
    <property type="molecule type" value="Genomic_DNA"/>
</dbReference>
<sequence>MHLRRLAGLAQAVGNGLGAELTMLPLPAPLRLIPLRTLRDAGVAVAASSDYPAGTLSPLAGIQAAVTRRVVDGTVVHQDEGLTVEQALAAYTREAAAALGVAGQAGVLRTGAAADLVELDRDPVRGDPERITGIKVTGTWCAGHRTA</sequence>
<dbReference type="RefSeq" id="WP_111211706.1">
    <property type="nucleotide sequence ID" value="NZ_POTY01000001.1"/>
</dbReference>
<organism evidence="2 3">
    <name type="scientific">Micromonospora craterilacus</name>
    <dbReference type="NCBI Taxonomy" id="1655439"/>
    <lineage>
        <taxon>Bacteria</taxon>
        <taxon>Bacillati</taxon>
        <taxon>Actinomycetota</taxon>
        <taxon>Actinomycetes</taxon>
        <taxon>Micromonosporales</taxon>
        <taxon>Micromonosporaceae</taxon>
        <taxon>Micromonospora</taxon>
    </lineage>
</organism>
<reference evidence="2 3" key="1">
    <citation type="submission" date="2018-01" db="EMBL/GenBank/DDBJ databases">
        <title>Draft genome sequence of Jishengella sp. NA12.</title>
        <authorList>
            <person name="Sahin N."/>
            <person name="Ay H."/>
            <person name="Saygin H."/>
        </authorList>
    </citation>
    <scope>NUCLEOTIDE SEQUENCE [LARGE SCALE GENOMIC DNA]</scope>
    <source>
        <strain evidence="2 3">NA12</strain>
    </source>
</reference>
<dbReference type="OrthoDB" id="3173428at2"/>
<name>A0A2W2ENW4_9ACTN</name>
<evidence type="ECO:0000313" key="3">
    <source>
        <dbReference type="Proteomes" id="UP000248924"/>
    </source>
</evidence>
<dbReference type="InterPro" id="IPR013108">
    <property type="entry name" value="Amidohydro_3"/>
</dbReference>
<dbReference type="InterPro" id="IPR032466">
    <property type="entry name" value="Metal_Hydrolase"/>
</dbReference>
<protein>
    <recommendedName>
        <fullName evidence="1">Amidohydrolase 3 domain-containing protein</fullName>
    </recommendedName>
</protein>
<dbReference type="Proteomes" id="UP000248924">
    <property type="component" value="Unassembled WGS sequence"/>
</dbReference>
<comment type="caution">
    <text evidence="2">The sequence shown here is derived from an EMBL/GenBank/DDBJ whole genome shotgun (WGS) entry which is preliminary data.</text>
</comment>
<evidence type="ECO:0000313" key="2">
    <source>
        <dbReference type="EMBL" id="PZG24421.1"/>
    </source>
</evidence>
<keyword evidence="3" id="KW-1185">Reference proteome</keyword>
<dbReference type="Pfam" id="PF07969">
    <property type="entry name" value="Amidohydro_3"/>
    <property type="match status" value="1"/>
</dbReference>
<dbReference type="PANTHER" id="PTHR22642:SF2">
    <property type="entry name" value="PROTEIN LONG AFTER FAR-RED 3"/>
    <property type="match status" value="1"/>
</dbReference>
<dbReference type="Gene3D" id="3.20.20.140">
    <property type="entry name" value="Metal-dependent hydrolases"/>
    <property type="match status" value="1"/>
</dbReference>